<comment type="subunit">
    <text evidence="1">Homodimer.</text>
</comment>
<dbReference type="InterPro" id="IPR004046">
    <property type="entry name" value="GST_C"/>
</dbReference>
<dbReference type="Gene3D" id="1.20.1050.10">
    <property type="match status" value="1"/>
</dbReference>
<protein>
    <recommendedName>
        <fullName evidence="6">Glutathione transferase</fullName>
    </recommendedName>
</protein>
<sequence>MVLQLYMLNLSPPCRAVIMTLKALGLEFEEKTIDVVIGDQLTPEYLALNPRGKVPFLKDGDFLIGESRAISCYLCNKYEKKNGGNVLFPTDPEQRGMVDQFLYISEDTYDRIESYVNFIDVFFGNGTTKDDKIPEAKKVLDLYEKYLSKSTFIAGENLTIADFHMSSSLLLLDLSDYNDFGDYPKTSAWLAKIKALPYFDACNKEAMAMFKYGYQEAVKKHSKC</sequence>
<evidence type="ECO:0000313" key="5">
    <source>
        <dbReference type="Proteomes" id="UP001642483"/>
    </source>
</evidence>
<dbReference type="Proteomes" id="UP001642483">
    <property type="component" value="Unassembled WGS sequence"/>
</dbReference>
<dbReference type="SFLD" id="SFLDG00358">
    <property type="entry name" value="Main_(cytGST)"/>
    <property type="match status" value="1"/>
</dbReference>
<evidence type="ECO:0000313" key="4">
    <source>
        <dbReference type="EMBL" id="CAK8678247.1"/>
    </source>
</evidence>
<dbReference type="InterPro" id="IPR040079">
    <property type="entry name" value="Glutathione_S-Trfase"/>
</dbReference>
<dbReference type="SUPFAM" id="SSF52833">
    <property type="entry name" value="Thioredoxin-like"/>
    <property type="match status" value="1"/>
</dbReference>
<dbReference type="InterPro" id="IPR036282">
    <property type="entry name" value="Glutathione-S-Trfase_C_sf"/>
</dbReference>
<evidence type="ECO:0000259" key="2">
    <source>
        <dbReference type="PROSITE" id="PS50404"/>
    </source>
</evidence>
<evidence type="ECO:0000256" key="1">
    <source>
        <dbReference type="ARBA" id="ARBA00011738"/>
    </source>
</evidence>
<comment type="caution">
    <text evidence="4">The sequence shown here is derived from an EMBL/GenBank/DDBJ whole genome shotgun (WGS) entry which is preliminary data.</text>
</comment>
<dbReference type="PANTHER" id="PTHR43969">
    <property type="entry name" value="GLUTATHIONE S TRANSFERASE D10, ISOFORM A-RELATED"/>
    <property type="match status" value="1"/>
</dbReference>
<gene>
    <name evidence="4" type="ORF">CVLEPA_LOCUS8184</name>
</gene>
<proteinExistence type="predicted"/>
<dbReference type="SUPFAM" id="SSF47616">
    <property type="entry name" value="GST C-terminal domain-like"/>
    <property type="match status" value="1"/>
</dbReference>
<evidence type="ECO:0000259" key="3">
    <source>
        <dbReference type="PROSITE" id="PS50405"/>
    </source>
</evidence>
<dbReference type="InterPro" id="IPR036249">
    <property type="entry name" value="Thioredoxin-like_sf"/>
</dbReference>
<keyword evidence="5" id="KW-1185">Reference proteome</keyword>
<feature type="domain" description="GST C-terminal" evidence="3">
    <location>
        <begin position="91"/>
        <end position="221"/>
    </location>
</feature>
<dbReference type="Pfam" id="PF13417">
    <property type="entry name" value="GST_N_3"/>
    <property type="match status" value="1"/>
</dbReference>
<dbReference type="Gene3D" id="3.40.30.10">
    <property type="entry name" value="Glutaredoxin"/>
    <property type="match status" value="1"/>
</dbReference>
<dbReference type="PROSITE" id="PS50405">
    <property type="entry name" value="GST_CTER"/>
    <property type="match status" value="1"/>
</dbReference>
<evidence type="ECO:0008006" key="6">
    <source>
        <dbReference type="Google" id="ProtNLM"/>
    </source>
</evidence>
<accession>A0ABP0FIN9</accession>
<dbReference type="Pfam" id="PF00043">
    <property type="entry name" value="GST_C"/>
    <property type="match status" value="1"/>
</dbReference>
<dbReference type="EMBL" id="CAWYQH010000046">
    <property type="protein sequence ID" value="CAK8678247.1"/>
    <property type="molecule type" value="Genomic_DNA"/>
</dbReference>
<organism evidence="4 5">
    <name type="scientific">Clavelina lepadiformis</name>
    <name type="common">Light-bulb sea squirt</name>
    <name type="synonym">Ascidia lepadiformis</name>
    <dbReference type="NCBI Taxonomy" id="159417"/>
    <lineage>
        <taxon>Eukaryota</taxon>
        <taxon>Metazoa</taxon>
        <taxon>Chordata</taxon>
        <taxon>Tunicata</taxon>
        <taxon>Ascidiacea</taxon>
        <taxon>Aplousobranchia</taxon>
        <taxon>Clavelinidae</taxon>
        <taxon>Clavelina</taxon>
    </lineage>
</organism>
<name>A0ABP0FIN9_CLALP</name>
<reference evidence="4 5" key="1">
    <citation type="submission" date="2024-02" db="EMBL/GenBank/DDBJ databases">
        <authorList>
            <person name="Daric V."/>
            <person name="Darras S."/>
        </authorList>
    </citation>
    <scope>NUCLEOTIDE SEQUENCE [LARGE SCALE GENOMIC DNA]</scope>
</reference>
<dbReference type="PANTHER" id="PTHR43969:SF9">
    <property type="entry name" value="GLUTATHIONE S TRANSFERASE D10, ISOFORM A-RELATED"/>
    <property type="match status" value="1"/>
</dbReference>
<dbReference type="SFLD" id="SFLDS00019">
    <property type="entry name" value="Glutathione_Transferase_(cytos"/>
    <property type="match status" value="1"/>
</dbReference>
<dbReference type="InterPro" id="IPR004045">
    <property type="entry name" value="Glutathione_S-Trfase_N"/>
</dbReference>
<dbReference type="InterPro" id="IPR010987">
    <property type="entry name" value="Glutathione-S-Trfase_C-like"/>
</dbReference>
<dbReference type="PROSITE" id="PS50404">
    <property type="entry name" value="GST_NTER"/>
    <property type="match status" value="1"/>
</dbReference>
<feature type="domain" description="GST N-terminal" evidence="2">
    <location>
        <begin position="1"/>
        <end position="82"/>
    </location>
</feature>